<accession>A0ABR4MIC1</accession>
<dbReference type="GeneID" id="98118144"/>
<evidence type="ECO:0000256" key="7">
    <source>
        <dbReference type="ARBA" id="ARBA00022837"/>
    </source>
</evidence>
<evidence type="ECO:0000256" key="10">
    <source>
        <dbReference type="RuleBase" id="RU367009"/>
    </source>
</evidence>
<dbReference type="Gene3D" id="2.160.20.10">
    <property type="entry name" value="Single-stranded right-handed beta-helix, Pectin lyase-like"/>
    <property type="match status" value="1"/>
</dbReference>
<keyword evidence="7 10" id="KW-0106">Calcium</keyword>
<evidence type="ECO:0000256" key="8">
    <source>
        <dbReference type="ARBA" id="ARBA00023239"/>
    </source>
</evidence>
<evidence type="ECO:0000313" key="12">
    <source>
        <dbReference type="Proteomes" id="UP001610728"/>
    </source>
</evidence>
<gene>
    <name evidence="11" type="ORF">HOO65_040368</name>
</gene>
<evidence type="ECO:0000256" key="1">
    <source>
        <dbReference type="ARBA" id="ARBA00000695"/>
    </source>
</evidence>
<reference evidence="11 12" key="1">
    <citation type="submission" date="2020-05" db="EMBL/GenBank/DDBJ databases">
        <title>Ceratocystis lukuohia genome.</title>
        <authorList>
            <person name="Harrington T.C."/>
            <person name="Kim K."/>
            <person name="Mayers C.G."/>
        </authorList>
    </citation>
    <scope>NUCLEOTIDE SEQUENCE [LARGE SCALE GENOMIC DNA]</scope>
    <source>
        <strain evidence="11 12">C4212</strain>
    </source>
</reference>
<dbReference type="PANTHER" id="PTHR33407">
    <property type="entry name" value="PECTATE LYASE F-RELATED"/>
    <property type="match status" value="1"/>
</dbReference>
<evidence type="ECO:0000256" key="3">
    <source>
        <dbReference type="ARBA" id="ARBA00004613"/>
    </source>
</evidence>
<evidence type="ECO:0000256" key="5">
    <source>
        <dbReference type="ARBA" id="ARBA00022525"/>
    </source>
</evidence>
<feature type="signal peptide" evidence="10">
    <location>
        <begin position="1"/>
        <end position="18"/>
    </location>
</feature>
<sequence>MQFSNFFLALAAIPMAMGYSYCPTKSLPAAKGYKALKATQYITKGSVYDAKYFKIDRGVACTAQSEGALTNMLYFCFPTGEKDAVFVLEAGATLRNVIIGAKQREGVYCIGPCTLENVWFEDVCEDAISIKGNGLATISGGGAFKAADKVIQHNGCGHVNVVDFYAEDYGKVYRSCGNCVKNCARTVHMSGVTALNGGELMGINPNLGDKATYENNCSDAKTECQAYKGCDKSKGACESPKAGKC</sequence>
<dbReference type="EMBL" id="JABSNW010000004">
    <property type="protein sequence ID" value="KAL2888031.1"/>
    <property type="molecule type" value="Genomic_DNA"/>
</dbReference>
<keyword evidence="5 10" id="KW-0964">Secreted</keyword>
<dbReference type="GO" id="GO:0016829">
    <property type="term" value="F:lyase activity"/>
    <property type="evidence" value="ECO:0007669"/>
    <property type="project" value="UniProtKB-KW"/>
</dbReference>
<evidence type="ECO:0000313" key="11">
    <source>
        <dbReference type="EMBL" id="KAL2888031.1"/>
    </source>
</evidence>
<organism evidence="11 12">
    <name type="scientific">Ceratocystis lukuohia</name>
    <dbReference type="NCBI Taxonomy" id="2019550"/>
    <lineage>
        <taxon>Eukaryota</taxon>
        <taxon>Fungi</taxon>
        <taxon>Dikarya</taxon>
        <taxon>Ascomycota</taxon>
        <taxon>Pezizomycotina</taxon>
        <taxon>Sordariomycetes</taxon>
        <taxon>Hypocreomycetidae</taxon>
        <taxon>Microascales</taxon>
        <taxon>Ceratocystidaceae</taxon>
        <taxon>Ceratocystis</taxon>
    </lineage>
</organism>
<dbReference type="PANTHER" id="PTHR33407:SF9">
    <property type="entry name" value="PECTATE LYASE F-RELATED"/>
    <property type="match status" value="1"/>
</dbReference>
<dbReference type="InterPro" id="IPR004898">
    <property type="entry name" value="Pectate_lyase_PlyH/PlyE-like"/>
</dbReference>
<proteinExistence type="inferred from homology"/>
<comment type="caution">
    <text evidence="11">The sequence shown here is derived from an EMBL/GenBank/DDBJ whole genome shotgun (WGS) entry which is preliminary data.</text>
</comment>
<dbReference type="RefSeq" id="XP_070859211.1">
    <property type="nucleotide sequence ID" value="XM_071003010.1"/>
</dbReference>
<dbReference type="SUPFAM" id="SSF51126">
    <property type="entry name" value="Pectin lyase-like"/>
    <property type="match status" value="1"/>
</dbReference>
<evidence type="ECO:0000256" key="9">
    <source>
        <dbReference type="ARBA" id="ARBA00025679"/>
    </source>
</evidence>
<feature type="chain" id="PRO_5045011338" description="Pectate lyase" evidence="10">
    <location>
        <begin position="19"/>
        <end position="245"/>
    </location>
</feature>
<dbReference type="Pfam" id="PF03211">
    <property type="entry name" value="Pectate_lyase"/>
    <property type="match status" value="1"/>
</dbReference>
<dbReference type="EC" id="4.2.2.2" evidence="10"/>
<evidence type="ECO:0000256" key="6">
    <source>
        <dbReference type="ARBA" id="ARBA00022729"/>
    </source>
</evidence>
<comment type="catalytic activity">
    <reaction evidence="1 10">
        <text>Eliminative cleavage of (1-&gt;4)-alpha-D-galacturonan to give oligosaccharides with 4-deoxy-alpha-D-galact-4-enuronosyl groups at their non-reducing ends.</text>
        <dbReference type="EC" id="4.2.2.2"/>
    </reaction>
</comment>
<keyword evidence="8 10" id="KW-0456">Lyase</keyword>
<dbReference type="InterPro" id="IPR011050">
    <property type="entry name" value="Pectin_lyase_fold/virulence"/>
</dbReference>
<dbReference type="Proteomes" id="UP001610728">
    <property type="component" value="Unassembled WGS sequence"/>
</dbReference>
<name>A0ABR4MIC1_9PEZI</name>
<dbReference type="InterPro" id="IPR012334">
    <property type="entry name" value="Pectin_lyas_fold"/>
</dbReference>
<protein>
    <recommendedName>
        <fullName evidence="10">Pectate lyase</fullName>
        <ecNumber evidence="10">4.2.2.2</ecNumber>
    </recommendedName>
</protein>
<evidence type="ECO:0000256" key="2">
    <source>
        <dbReference type="ARBA" id="ARBA00001913"/>
    </source>
</evidence>
<evidence type="ECO:0000256" key="4">
    <source>
        <dbReference type="ARBA" id="ARBA00006463"/>
    </source>
</evidence>
<keyword evidence="6 10" id="KW-0732">Signal</keyword>
<comment type="similarity">
    <text evidence="4 10">Belongs to the polysaccharide lyase 3 family.</text>
</comment>
<comment type="cofactor">
    <cofactor evidence="2 10">
        <name>Ca(2+)</name>
        <dbReference type="ChEBI" id="CHEBI:29108"/>
    </cofactor>
</comment>
<comment type="subcellular location">
    <subcellularLocation>
        <location evidence="3 10">Secreted</location>
    </subcellularLocation>
</comment>
<comment type="function">
    <text evidence="9 10">Pectinolytic enzyme consist of four classes of enzymes: pectin lyase, polygalacturonase, pectin methylesterase and rhamnogalacturonase. Among pectinolytic enzymes, pectin lyase is the most important in depolymerization of pectin, since it cleaves internal glycosidic bonds of highly methylated pectins. Favors pectate, the anion, over pectin, the methyl ester.</text>
</comment>
<keyword evidence="12" id="KW-1185">Reference proteome</keyword>